<dbReference type="EC" id="4.-.-.-" evidence="8"/>
<dbReference type="InterPro" id="IPR007115">
    <property type="entry name" value="6-PTP_synth/QueD"/>
</dbReference>
<feature type="binding site" evidence="10">
    <location>
        <position position="14"/>
    </location>
    <ligand>
        <name>Zn(2+)</name>
        <dbReference type="ChEBI" id="CHEBI:29105"/>
    </ligand>
</feature>
<reference evidence="11 12" key="1">
    <citation type="submission" date="2014-07" db="EMBL/GenBank/DDBJ databases">
        <authorList>
            <person name="McCorrison J."/>
            <person name="Sanka R."/>
            <person name="Torralba M."/>
            <person name="Gillis M."/>
            <person name="Haft D.H."/>
            <person name="Methe B."/>
            <person name="Sutton G."/>
            <person name="Nelson K.E."/>
        </authorList>
    </citation>
    <scope>NUCLEOTIDE SEQUENCE [LARGE SCALE GENOMIC DNA]</scope>
    <source>
        <strain evidence="11 12">DNF00314</strain>
    </source>
</reference>
<dbReference type="EMBL" id="JRNT01000005">
    <property type="protein sequence ID" value="KGF48090.1"/>
    <property type="molecule type" value="Genomic_DNA"/>
</dbReference>
<name>A0A096AMQ1_9FIRM</name>
<dbReference type="InterPro" id="IPR038418">
    <property type="entry name" value="6-PTP_synth/QueD_sf"/>
</dbReference>
<evidence type="ECO:0000313" key="11">
    <source>
        <dbReference type="EMBL" id="KGF48090.1"/>
    </source>
</evidence>
<evidence type="ECO:0000256" key="6">
    <source>
        <dbReference type="ARBA" id="ARBA00023239"/>
    </source>
</evidence>
<comment type="catalytic activity">
    <reaction evidence="7 8">
        <text>7,8-dihydroneopterin 3'-triphosphate + H2O = 6-carboxy-5,6,7,8-tetrahydropterin + triphosphate + acetaldehyde + 2 H(+)</text>
        <dbReference type="Rhea" id="RHEA:27966"/>
        <dbReference type="ChEBI" id="CHEBI:15343"/>
        <dbReference type="ChEBI" id="CHEBI:15377"/>
        <dbReference type="ChEBI" id="CHEBI:15378"/>
        <dbReference type="ChEBI" id="CHEBI:18036"/>
        <dbReference type="ChEBI" id="CHEBI:58462"/>
        <dbReference type="ChEBI" id="CHEBI:61032"/>
        <dbReference type="EC" id="4.1.2.50"/>
    </reaction>
</comment>
<evidence type="ECO:0000256" key="9">
    <source>
        <dbReference type="PIRSR" id="PIRSR006113-1"/>
    </source>
</evidence>
<dbReference type="Proteomes" id="UP000029628">
    <property type="component" value="Unassembled WGS sequence"/>
</dbReference>
<evidence type="ECO:0000313" key="12">
    <source>
        <dbReference type="Proteomes" id="UP000029628"/>
    </source>
</evidence>
<dbReference type="PANTHER" id="PTHR12589">
    <property type="entry name" value="PYRUVOYL TETRAHYDROBIOPTERIN SYNTHASE"/>
    <property type="match status" value="1"/>
</dbReference>
<accession>A0A096AMQ1</accession>
<dbReference type="PANTHER" id="PTHR12589:SF7">
    <property type="entry name" value="6-PYRUVOYL TETRAHYDROBIOPTERIN SYNTHASE"/>
    <property type="match status" value="1"/>
</dbReference>
<evidence type="ECO:0000256" key="1">
    <source>
        <dbReference type="ARBA" id="ARBA00005061"/>
    </source>
</evidence>
<keyword evidence="4 8" id="KW-0479">Metal-binding</keyword>
<feature type="active site" description="Charge relay system" evidence="9">
    <location>
        <position position="65"/>
    </location>
</feature>
<dbReference type="RefSeq" id="WP_038150942.1">
    <property type="nucleotide sequence ID" value="NZ_JRNT01000005.1"/>
</dbReference>
<evidence type="ECO:0000256" key="4">
    <source>
        <dbReference type="ARBA" id="ARBA00022723"/>
    </source>
</evidence>
<comment type="similarity">
    <text evidence="2 8">Belongs to the PTPS family. QueD subfamily.</text>
</comment>
<sequence>MYYVSKRMEIAGSHKLNLDYESKCQNLHGHNWIVTVFMSGKELNSNGMIMDFTHIKRAIHDRLDHAHINDVVGDINPTAENMAKWICDQLGECCYKVSVQESEGNIAIYERD</sequence>
<dbReference type="Pfam" id="PF01242">
    <property type="entry name" value="PTPS"/>
    <property type="match status" value="1"/>
</dbReference>
<comment type="pathway">
    <text evidence="1 8">Purine metabolism; 7-cyano-7-deazaguanine biosynthesis.</text>
</comment>
<dbReference type="UniPathway" id="UPA00391"/>
<dbReference type="GO" id="GO:0070497">
    <property type="term" value="F:6-carboxytetrahydropterin synthase activity"/>
    <property type="evidence" value="ECO:0007669"/>
    <property type="project" value="UniProtKB-EC"/>
</dbReference>
<evidence type="ECO:0000256" key="7">
    <source>
        <dbReference type="ARBA" id="ARBA00048807"/>
    </source>
</evidence>
<dbReference type="NCBIfam" id="TIGR03367">
    <property type="entry name" value="queuosine_QueD"/>
    <property type="match status" value="1"/>
</dbReference>
<dbReference type="GO" id="GO:0008616">
    <property type="term" value="P:tRNA queuosine(34) biosynthetic process"/>
    <property type="evidence" value="ECO:0007669"/>
    <property type="project" value="UniProtKB-KW"/>
</dbReference>
<dbReference type="Gene3D" id="3.30.479.10">
    <property type="entry name" value="6-pyruvoyl tetrahydropterin synthase/QueD"/>
    <property type="match status" value="1"/>
</dbReference>
<evidence type="ECO:0000256" key="2">
    <source>
        <dbReference type="ARBA" id="ARBA00008900"/>
    </source>
</evidence>
<organism evidence="11 12">
    <name type="scientific">Veillonella montpellierensis DNF00314</name>
    <dbReference type="NCBI Taxonomy" id="1401067"/>
    <lineage>
        <taxon>Bacteria</taxon>
        <taxon>Bacillati</taxon>
        <taxon>Bacillota</taxon>
        <taxon>Negativicutes</taxon>
        <taxon>Veillonellales</taxon>
        <taxon>Veillonellaceae</taxon>
        <taxon>Veillonella</taxon>
    </lineage>
</organism>
<keyword evidence="12" id="KW-1185">Reference proteome</keyword>
<evidence type="ECO:0000256" key="10">
    <source>
        <dbReference type="PIRSR" id="PIRSR006113-2"/>
    </source>
</evidence>
<dbReference type="PIRSF" id="PIRSF006113">
    <property type="entry name" value="PTP_synth"/>
    <property type="match status" value="1"/>
</dbReference>
<dbReference type="SUPFAM" id="SSF55620">
    <property type="entry name" value="Tetrahydrobiopterin biosynthesis enzymes-like"/>
    <property type="match status" value="1"/>
</dbReference>
<feature type="binding site" evidence="10">
    <location>
        <position position="30"/>
    </location>
    <ligand>
        <name>Zn(2+)</name>
        <dbReference type="ChEBI" id="CHEBI:29105"/>
    </ligand>
</feature>
<feature type="active site" description="Proton acceptor" evidence="9">
    <location>
        <position position="24"/>
    </location>
</feature>
<keyword evidence="5 8" id="KW-0862">Zinc</keyword>
<feature type="binding site" evidence="10">
    <location>
        <position position="28"/>
    </location>
    <ligand>
        <name>Zn(2+)</name>
        <dbReference type="ChEBI" id="CHEBI:29105"/>
    </ligand>
</feature>
<proteinExistence type="inferred from homology"/>
<evidence type="ECO:0000256" key="5">
    <source>
        <dbReference type="ARBA" id="ARBA00022833"/>
    </source>
</evidence>
<comment type="cofactor">
    <cofactor evidence="8 10">
        <name>Zn(2+)</name>
        <dbReference type="ChEBI" id="CHEBI:29105"/>
    </cofactor>
    <text evidence="8 10">Binds 1 zinc ion per subunit.</text>
</comment>
<protein>
    <recommendedName>
        <fullName evidence="3 8">6-carboxy-5,6,7,8-tetrahydropterin synthase</fullName>
        <ecNumber evidence="8">4.-.-.-</ecNumber>
    </recommendedName>
</protein>
<dbReference type="eggNOG" id="COG0720">
    <property type="taxonomic scope" value="Bacteria"/>
</dbReference>
<comment type="caution">
    <text evidence="11">The sequence shown here is derived from an EMBL/GenBank/DDBJ whole genome shotgun (WGS) entry which is preliminary data.</text>
</comment>
<evidence type="ECO:0000256" key="8">
    <source>
        <dbReference type="PIRNR" id="PIRNR006113"/>
    </source>
</evidence>
<evidence type="ECO:0000256" key="3">
    <source>
        <dbReference type="ARBA" id="ARBA00018141"/>
    </source>
</evidence>
<dbReference type="GO" id="GO:0046872">
    <property type="term" value="F:metal ion binding"/>
    <property type="evidence" value="ECO:0007669"/>
    <property type="project" value="UniProtKB-KW"/>
</dbReference>
<gene>
    <name evidence="11" type="ORF">HMPREF0872_00340</name>
</gene>
<feature type="active site" description="Charge relay system" evidence="9">
    <location>
        <position position="101"/>
    </location>
</feature>
<dbReference type="AlphaFoldDB" id="A0A096AMQ1"/>
<keyword evidence="6 8" id="KW-0456">Lyase</keyword>
<keyword evidence="8" id="KW-0671">Queuosine biosynthesis</keyword>